<proteinExistence type="predicted"/>
<comment type="caution">
    <text evidence="2">The sequence shown here is derived from an EMBL/GenBank/DDBJ whole genome shotgun (WGS) entry which is preliminary data.</text>
</comment>
<evidence type="ECO:0000313" key="2">
    <source>
        <dbReference type="EMBL" id="KAK3678576.1"/>
    </source>
</evidence>
<gene>
    <name evidence="2" type="ORF">LTR78_001874</name>
</gene>
<keyword evidence="1" id="KW-0732">Signal</keyword>
<sequence length="264" mass="29229">MVHPLSILLIPATAFIANRASTIYSRLNIPYPITLNRDVPTTLSNHRTVTSIINPSKLPALSDTHEIVIPWPRTPEGGTMPNEQVLARLCYGFFGGIVLTPERTLLGFLRKNLIGISALDAVAVPQEIWSRGDLPPEKALEVGSKLYGTFQVVDQHIAPSPTAAADSKALFDEESFVTFAYGYDEGLFKGAHRFYVSQAQPPASSSTQNREKKWVRLRMSSTNVVTSDSPYMQKAMDWSGSFHLTYANLLFRDAVAEVLSPYEQ</sequence>
<name>A0AAE1C5B9_9PEZI</name>
<reference evidence="2" key="1">
    <citation type="submission" date="2023-07" db="EMBL/GenBank/DDBJ databases">
        <title>Black Yeasts Isolated from many extreme environments.</title>
        <authorList>
            <person name="Coleine C."/>
            <person name="Stajich J.E."/>
            <person name="Selbmann L."/>
        </authorList>
    </citation>
    <scope>NUCLEOTIDE SEQUENCE</scope>
    <source>
        <strain evidence="2">CCFEE 5485</strain>
    </source>
</reference>
<dbReference type="Proteomes" id="UP001274830">
    <property type="component" value="Unassembled WGS sequence"/>
</dbReference>
<keyword evidence="3" id="KW-1185">Reference proteome</keyword>
<feature type="signal peptide" evidence="1">
    <location>
        <begin position="1"/>
        <end position="20"/>
    </location>
</feature>
<protein>
    <submittedName>
        <fullName evidence="2">Uncharacterized protein</fullName>
    </submittedName>
</protein>
<accession>A0AAE1C5B9</accession>
<dbReference type="EMBL" id="JAUTXT010000004">
    <property type="protein sequence ID" value="KAK3678576.1"/>
    <property type="molecule type" value="Genomic_DNA"/>
</dbReference>
<evidence type="ECO:0000313" key="3">
    <source>
        <dbReference type="Proteomes" id="UP001274830"/>
    </source>
</evidence>
<feature type="chain" id="PRO_5042221027" evidence="1">
    <location>
        <begin position="21"/>
        <end position="264"/>
    </location>
</feature>
<evidence type="ECO:0000256" key="1">
    <source>
        <dbReference type="SAM" id="SignalP"/>
    </source>
</evidence>
<organism evidence="2 3">
    <name type="scientific">Recurvomyces mirabilis</name>
    <dbReference type="NCBI Taxonomy" id="574656"/>
    <lineage>
        <taxon>Eukaryota</taxon>
        <taxon>Fungi</taxon>
        <taxon>Dikarya</taxon>
        <taxon>Ascomycota</taxon>
        <taxon>Pezizomycotina</taxon>
        <taxon>Dothideomycetes</taxon>
        <taxon>Dothideomycetidae</taxon>
        <taxon>Mycosphaerellales</taxon>
        <taxon>Teratosphaeriaceae</taxon>
        <taxon>Recurvomyces</taxon>
    </lineage>
</organism>
<dbReference type="AlphaFoldDB" id="A0AAE1C5B9"/>